<comment type="catalytic activity">
    <reaction evidence="1">
        <text>Endohydrolysis of (1-&gt;3)- or (1-&gt;4)-linkages in beta-D-glucans when the glucose residue whose reducing group is involved in the linkage to be hydrolyzed is itself substituted at C-3.</text>
        <dbReference type="EC" id="3.2.1.6"/>
    </reaction>
</comment>
<feature type="compositionally biased region" description="Polar residues" evidence="16">
    <location>
        <begin position="654"/>
        <end position="673"/>
    </location>
</feature>
<evidence type="ECO:0000313" key="20">
    <source>
        <dbReference type="Proteomes" id="UP000253729"/>
    </source>
</evidence>
<evidence type="ECO:0000256" key="2">
    <source>
        <dbReference type="ARBA" id="ARBA00004609"/>
    </source>
</evidence>
<dbReference type="GO" id="GO:0098552">
    <property type="term" value="C:side of membrane"/>
    <property type="evidence" value="ECO:0007669"/>
    <property type="project" value="UniProtKB-KW"/>
</dbReference>
<dbReference type="InterPro" id="IPR013320">
    <property type="entry name" value="ConA-like_dom_sf"/>
</dbReference>
<evidence type="ECO:0000256" key="4">
    <source>
        <dbReference type="ARBA" id="ARBA00012599"/>
    </source>
</evidence>
<dbReference type="InterPro" id="IPR000757">
    <property type="entry name" value="Beta-glucanase-like"/>
</dbReference>
<dbReference type="AlphaFoldDB" id="A0A3F3PYZ9"/>
<proteinExistence type="inferred from homology"/>
<dbReference type="CDD" id="cd02181">
    <property type="entry name" value="GH16_fungal_Lam16A_glucanase"/>
    <property type="match status" value="1"/>
</dbReference>
<dbReference type="GO" id="GO:0005886">
    <property type="term" value="C:plasma membrane"/>
    <property type="evidence" value="ECO:0007669"/>
    <property type="project" value="UniProtKB-SubCell"/>
</dbReference>
<keyword evidence="12" id="KW-0119">Carbohydrate metabolism</keyword>
<evidence type="ECO:0000256" key="5">
    <source>
        <dbReference type="ARBA" id="ARBA00022475"/>
    </source>
</evidence>
<dbReference type="RefSeq" id="XP_026625167.1">
    <property type="nucleotide sequence ID" value="XM_026773509.1"/>
</dbReference>
<feature type="compositionally biased region" description="Low complexity" evidence="16">
    <location>
        <begin position="561"/>
        <end position="587"/>
    </location>
</feature>
<dbReference type="SUPFAM" id="SSF49899">
    <property type="entry name" value="Concanavalin A-like lectins/glucanases"/>
    <property type="match status" value="1"/>
</dbReference>
<protein>
    <recommendedName>
        <fullName evidence="4">endo-1,3(4)-beta-glucanase</fullName>
        <ecNumber evidence="4">3.2.1.6</ecNumber>
    </recommendedName>
</protein>
<evidence type="ECO:0000256" key="11">
    <source>
        <dbReference type="ARBA" id="ARBA00023180"/>
    </source>
</evidence>
<feature type="chain" id="PRO_5017576043" description="endo-1,3(4)-beta-glucanase" evidence="17">
    <location>
        <begin position="25"/>
        <end position="739"/>
    </location>
</feature>
<keyword evidence="7 17" id="KW-0732">Signal</keyword>
<dbReference type="EC" id="3.2.1.6" evidence="4"/>
<dbReference type="GO" id="GO:0030245">
    <property type="term" value="P:cellulose catabolic process"/>
    <property type="evidence" value="ECO:0007669"/>
    <property type="project" value="UniProtKB-KW"/>
</dbReference>
<feature type="signal peptide" evidence="17">
    <location>
        <begin position="1"/>
        <end position="24"/>
    </location>
</feature>
<dbReference type="PROSITE" id="PS51762">
    <property type="entry name" value="GH16_2"/>
    <property type="match status" value="1"/>
</dbReference>
<feature type="compositionally biased region" description="Low complexity" evidence="16">
    <location>
        <begin position="597"/>
        <end position="641"/>
    </location>
</feature>
<feature type="compositionally biased region" description="Polar residues" evidence="16">
    <location>
        <begin position="539"/>
        <end position="548"/>
    </location>
</feature>
<dbReference type="Proteomes" id="UP000253729">
    <property type="component" value="Unassembled WGS sequence"/>
</dbReference>
<evidence type="ECO:0000256" key="6">
    <source>
        <dbReference type="ARBA" id="ARBA00022622"/>
    </source>
</evidence>
<feature type="compositionally biased region" description="Low complexity" evidence="16">
    <location>
        <begin position="507"/>
        <end position="522"/>
    </location>
</feature>
<feature type="compositionally biased region" description="Low complexity" evidence="16">
    <location>
        <begin position="674"/>
        <end position="713"/>
    </location>
</feature>
<dbReference type="Pfam" id="PF26113">
    <property type="entry name" value="GH16_XgeA"/>
    <property type="match status" value="1"/>
</dbReference>
<evidence type="ECO:0000256" key="16">
    <source>
        <dbReference type="SAM" id="MobiDB-lite"/>
    </source>
</evidence>
<dbReference type="InterPro" id="IPR050546">
    <property type="entry name" value="Glycosyl_Hydrlase_16"/>
</dbReference>
<keyword evidence="20" id="KW-1185">Reference proteome</keyword>
<comment type="similarity">
    <text evidence="3">Belongs to the glycosyl hydrolase 16 family.</text>
</comment>
<evidence type="ECO:0000256" key="7">
    <source>
        <dbReference type="ARBA" id="ARBA00022729"/>
    </source>
</evidence>
<keyword evidence="6" id="KW-0336">GPI-anchor</keyword>
<feature type="compositionally biased region" description="Polar residues" evidence="16">
    <location>
        <begin position="523"/>
        <end position="532"/>
    </location>
</feature>
<dbReference type="GeneID" id="38141865"/>
<evidence type="ECO:0000256" key="13">
    <source>
        <dbReference type="ARBA" id="ARBA00023288"/>
    </source>
</evidence>
<dbReference type="Gene3D" id="2.60.120.200">
    <property type="match status" value="1"/>
</dbReference>
<dbReference type="STRING" id="1341132.A0A3F3PYZ9"/>
<feature type="region of interest" description="Disordered" evidence="16">
    <location>
        <begin position="427"/>
        <end position="718"/>
    </location>
</feature>
<reference evidence="19 20" key="1">
    <citation type="submission" date="2018-07" db="EMBL/GenBank/DDBJ databases">
        <title>The genomes of Aspergillus section Nigri reveals drivers in fungal speciation.</title>
        <authorList>
            <consortium name="DOE Joint Genome Institute"/>
            <person name="Vesth T.C."/>
            <person name="Nybo J."/>
            <person name="Theobald S."/>
            <person name="Brandl J."/>
            <person name="Frisvad J.C."/>
            <person name="Nielsen K.F."/>
            <person name="Lyhne E.K."/>
            <person name="Kogle M.E."/>
            <person name="Kuo A."/>
            <person name="Riley R."/>
            <person name="Clum A."/>
            <person name="Nolan M."/>
            <person name="Lipzen A."/>
            <person name="Salamov A."/>
            <person name="Henrissat B."/>
            <person name="Wiebenga A."/>
            <person name="De vries R.P."/>
            <person name="Grigoriev I.V."/>
            <person name="Mortensen U.H."/>
            <person name="Andersen M.R."/>
            <person name="Baker S.E."/>
        </authorList>
    </citation>
    <scope>NUCLEOTIDE SEQUENCE [LARGE SCALE GENOMIC DNA]</scope>
    <source>
        <strain evidence="19 20">CBS 139.54b</strain>
    </source>
</reference>
<evidence type="ECO:0000256" key="14">
    <source>
        <dbReference type="ARBA" id="ARBA00023295"/>
    </source>
</evidence>
<dbReference type="GO" id="GO:0052861">
    <property type="term" value="F:endo-1,3(4)-beta-glucanase activity"/>
    <property type="evidence" value="ECO:0007669"/>
    <property type="project" value="UniProtKB-EC"/>
</dbReference>
<keyword evidence="9" id="KW-0136">Cellulose degradation</keyword>
<dbReference type="PANTHER" id="PTHR10963">
    <property type="entry name" value="GLYCOSYL HYDROLASE-RELATED"/>
    <property type="match status" value="1"/>
</dbReference>
<keyword evidence="15" id="KW-0624">Polysaccharide degradation</keyword>
<evidence type="ECO:0000256" key="9">
    <source>
        <dbReference type="ARBA" id="ARBA00023001"/>
    </source>
</evidence>
<evidence type="ECO:0000256" key="15">
    <source>
        <dbReference type="ARBA" id="ARBA00023326"/>
    </source>
</evidence>
<evidence type="ECO:0000256" key="10">
    <source>
        <dbReference type="ARBA" id="ARBA00023136"/>
    </source>
</evidence>
<evidence type="ECO:0000256" key="12">
    <source>
        <dbReference type="ARBA" id="ARBA00023277"/>
    </source>
</evidence>
<evidence type="ECO:0000256" key="1">
    <source>
        <dbReference type="ARBA" id="ARBA00000124"/>
    </source>
</evidence>
<keyword evidence="14" id="KW-0326">Glycosidase</keyword>
<evidence type="ECO:0000256" key="8">
    <source>
        <dbReference type="ARBA" id="ARBA00022801"/>
    </source>
</evidence>
<keyword evidence="8" id="KW-0378">Hydrolase</keyword>
<evidence type="ECO:0000313" key="19">
    <source>
        <dbReference type="EMBL" id="RDH32145.1"/>
    </source>
</evidence>
<feature type="domain" description="GH16" evidence="18">
    <location>
        <begin position="31"/>
        <end position="283"/>
    </location>
</feature>
<comment type="subcellular location">
    <subcellularLocation>
        <location evidence="2">Cell membrane</location>
        <topology evidence="2">Lipid-anchor</topology>
        <topology evidence="2">GPI-anchor</topology>
    </subcellularLocation>
</comment>
<evidence type="ECO:0000259" key="18">
    <source>
        <dbReference type="PROSITE" id="PS51762"/>
    </source>
</evidence>
<dbReference type="PANTHER" id="PTHR10963:SF58">
    <property type="entry name" value="ENDO-1,3(4)-BETA-GLUCANASE XGEA"/>
    <property type="match status" value="1"/>
</dbReference>
<evidence type="ECO:0000256" key="3">
    <source>
        <dbReference type="ARBA" id="ARBA00006865"/>
    </source>
</evidence>
<organism evidence="19 20">
    <name type="scientific">Aspergillus welwitschiae</name>
    <dbReference type="NCBI Taxonomy" id="1341132"/>
    <lineage>
        <taxon>Eukaryota</taxon>
        <taxon>Fungi</taxon>
        <taxon>Dikarya</taxon>
        <taxon>Ascomycota</taxon>
        <taxon>Pezizomycotina</taxon>
        <taxon>Eurotiomycetes</taxon>
        <taxon>Eurotiomycetidae</taxon>
        <taxon>Eurotiales</taxon>
        <taxon>Aspergillaceae</taxon>
        <taxon>Aspergillus</taxon>
        <taxon>Aspergillus subgen. Circumdati</taxon>
    </lineage>
</organism>
<accession>A0A3F3PYZ9</accession>
<sequence>MPTSTLLWSVGSLALSSMVLPAAASSYELVETWKGEDFLTAFDFYTGADPTNGFVTYANQSYAESTGLVKVNSNGTFYMGVDHTTKLSTNGPGRESVRIGSNKYYDEGLFIIDLQHMPGSVCGTWPAFWSTGKNWPTDGEIDIIEGVNKNEANEIVLHTSGTCQVSSQKMSGTLTSTECGEDAGTTGCVVEGTQGSSGTPFNENGGGVYAMQWTDEFLKFWFFPRGSIPSSITKGDPDVAAFGTPMAHMEGSCSIAEHFKAQQFIFDTTFCGDWAGGVYSTSGCPVSDSSSSFKSCVAYVAENPTAFAESYWEINYIKIYQTGVAASASASASHVESAASVAETISAVREGTNSVVATTTAATIAVTSTADAETATTMAEATTVAASTETSAADKNGSSASTSTHYVTMTTTICPIAESSSAAAALADGSSEATEASNSEGSPAAATPSSVTGASAEANESESTSAAVTTPSTATGASAEANGSESSSASEAGSVAGATPSSVSTTGASGEADSSESASAAATPSNVSSTGASAEANGSEDSSASSEAKTVAPSIPSSVTGASAEANGNDSASSNAATASNVSGASAQAGDNESTPASAGANAGSSAAPSSVSGASAEANGSEGSSSHSSGSQAGAHSYGSVPSSAAAYGRPAPSSSSHAFATAPSSTGSSRVPTSAAAANNAAAATQGSSASGSNSGSSGHGSSSATTPSTPVFTGGANKLTLGASSVLSVLAFALLA</sequence>
<keyword evidence="10" id="KW-0472">Membrane</keyword>
<feature type="compositionally biased region" description="Polar residues" evidence="16">
    <location>
        <begin position="434"/>
        <end position="451"/>
    </location>
</feature>
<evidence type="ECO:0000256" key="17">
    <source>
        <dbReference type="SAM" id="SignalP"/>
    </source>
</evidence>
<keyword evidence="13" id="KW-0449">Lipoprotein</keyword>
<gene>
    <name evidence="19" type="ORF">BDQ94DRAFT_179923</name>
</gene>
<dbReference type="EMBL" id="KZ852051">
    <property type="protein sequence ID" value="RDH32145.1"/>
    <property type="molecule type" value="Genomic_DNA"/>
</dbReference>
<dbReference type="FunFam" id="2.60.120.200:FF:000114">
    <property type="entry name" value="Probable endo-1,3(4)-beta-glucanase NFIA_089530"/>
    <property type="match status" value="1"/>
</dbReference>
<name>A0A3F3PYZ9_9EURO</name>
<feature type="compositionally biased region" description="Low complexity" evidence="16">
    <location>
        <begin position="452"/>
        <end position="499"/>
    </location>
</feature>
<keyword evidence="11" id="KW-0325">Glycoprotein</keyword>
<keyword evidence="5" id="KW-1003">Cell membrane</keyword>